<dbReference type="InterPro" id="IPR014710">
    <property type="entry name" value="RmlC-like_jellyroll"/>
</dbReference>
<evidence type="ECO:0000259" key="2">
    <source>
        <dbReference type="Pfam" id="PF07883"/>
    </source>
</evidence>
<feature type="domain" description="Cupin type-2" evidence="2">
    <location>
        <begin position="49"/>
        <end position="106"/>
    </location>
</feature>
<evidence type="ECO:0000313" key="3">
    <source>
        <dbReference type="EMBL" id="MEW5290908.1"/>
    </source>
</evidence>
<comment type="caution">
    <text evidence="3">The sequence shown here is derived from an EMBL/GenBank/DDBJ whole genome shotgun (WGS) entry which is preliminary data.</text>
</comment>
<proteinExistence type="predicted"/>
<dbReference type="Proteomes" id="UP001554567">
    <property type="component" value="Unassembled WGS sequence"/>
</dbReference>
<dbReference type="Gene3D" id="2.60.120.10">
    <property type="entry name" value="Jelly Rolls"/>
    <property type="match status" value="1"/>
</dbReference>
<dbReference type="SUPFAM" id="SSF51182">
    <property type="entry name" value="RmlC-like cupins"/>
    <property type="match status" value="1"/>
</dbReference>
<dbReference type="InterPro" id="IPR011051">
    <property type="entry name" value="RmlC_Cupin_sf"/>
</dbReference>
<evidence type="ECO:0000313" key="4">
    <source>
        <dbReference type="Proteomes" id="UP001554567"/>
    </source>
</evidence>
<sequence>MRSTNERPDSSQVVNFHHKLNLLTEHWQPRIVAEMNNYQFKIVKILGDFVMHTHADTDEAFIVLEGQLRIDFLEGHVVVNAGEMYVVRAGTAHKTRAESEVRMLMIEPEGVTNTGDEGGDRTAPNDVWI</sequence>
<dbReference type="CDD" id="cd02226">
    <property type="entry name" value="cupin_YdbB-like"/>
    <property type="match status" value="1"/>
</dbReference>
<dbReference type="RefSeq" id="WP_367168222.1">
    <property type="nucleotide sequence ID" value="NZ_JBFKZN010000009.1"/>
</dbReference>
<dbReference type="InterPro" id="IPR052044">
    <property type="entry name" value="PKS_Associated_Protein"/>
</dbReference>
<gene>
    <name evidence="3" type="ORF">ABW286_17275</name>
</gene>
<organism evidence="3 4">
    <name type="scientific">Erwinia papayae</name>
    <dbReference type="NCBI Taxonomy" id="206499"/>
    <lineage>
        <taxon>Bacteria</taxon>
        <taxon>Pseudomonadati</taxon>
        <taxon>Pseudomonadota</taxon>
        <taxon>Gammaproteobacteria</taxon>
        <taxon>Enterobacterales</taxon>
        <taxon>Erwiniaceae</taxon>
        <taxon>Erwinia</taxon>
    </lineage>
</organism>
<dbReference type="PANTHER" id="PTHR36114">
    <property type="entry name" value="16.7 KDA PROTEIN IN WHIE LOCUS"/>
    <property type="match status" value="1"/>
</dbReference>
<keyword evidence="4" id="KW-1185">Reference proteome</keyword>
<dbReference type="InterPro" id="IPR013096">
    <property type="entry name" value="Cupin_2"/>
</dbReference>
<reference evidence="3 4" key="1">
    <citation type="submission" date="2024-07" db="EMBL/GenBank/DDBJ databases">
        <authorList>
            <person name="Dulla G.F.J."/>
            <person name="Delorm J.G."/>
        </authorList>
    </citation>
    <scope>NUCLEOTIDE SEQUENCE [LARGE SCALE GENOMIC DNA]</scope>
    <source>
        <strain evidence="3 4">JGD 233</strain>
    </source>
</reference>
<accession>A0ABV3N506</accession>
<feature type="region of interest" description="Disordered" evidence="1">
    <location>
        <begin position="110"/>
        <end position="129"/>
    </location>
</feature>
<evidence type="ECO:0000256" key="1">
    <source>
        <dbReference type="SAM" id="MobiDB-lite"/>
    </source>
</evidence>
<dbReference type="PANTHER" id="PTHR36114:SF1">
    <property type="entry name" value="16.7 KDA PROTEIN IN WHIE LOCUS"/>
    <property type="match status" value="1"/>
</dbReference>
<name>A0ABV3N506_9GAMM</name>
<dbReference type="Pfam" id="PF07883">
    <property type="entry name" value="Cupin_2"/>
    <property type="match status" value="1"/>
</dbReference>
<dbReference type="EMBL" id="JBFKZN010000009">
    <property type="protein sequence ID" value="MEW5290908.1"/>
    <property type="molecule type" value="Genomic_DNA"/>
</dbReference>
<protein>
    <submittedName>
        <fullName evidence="3">Cupin domain-containing protein</fullName>
    </submittedName>
</protein>